<comment type="caution">
    <text evidence="1">The sequence shown here is derived from an EMBL/GenBank/DDBJ whole genome shotgun (WGS) entry which is preliminary data.</text>
</comment>
<dbReference type="PANTHER" id="PTHR42085:SF2">
    <property type="entry name" value="F-BOX DOMAIN-CONTAINING PROTEIN"/>
    <property type="match status" value="1"/>
</dbReference>
<dbReference type="Proteomes" id="UP000767238">
    <property type="component" value="Unassembled WGS sequence"/>
</dbReference>
<sequence>MTFFGPSLPPDLVGLCDLSRVRVRGNNAGEFLTIDNLPSIIYEPFATVITFGIVDREKHEKLEKQCRHLLKRCHMEDICLCSHIKLLYNIDERCLVLEGILRTIDEKHTSYPNWSNKNLKLLLKQRNIALPKKCTKLALTKRLKQSDSQHPFRLMDLPVEIRLRVYSMAIGDLQDLTISDYRDVAEPALLQTNRLIRSEATPVFYGSKSFRFELQTPTDATDHTSLHLFKAPELAWLQLIGPDTIKDLRHVSFYNRNYSIRIDLTSRSYSTWSISSTQKSMRCPFKGGKEWTLLQMRKHFSINKRLEALDPTINPVDTCSMTVTKAIQSFHTLCSESNKLETTLTGLSALAEATDTVLEARFRCSRLVDLYGSSIRQRWEAFI</sequence>
<accession>A0A9P8K6Q7</accession>
<dbReference type="PANTHER" id="PTHR42085">
    <property type="entry name" value="F-BOX DOMAIN-CONTAINING PROTEIN"/>
    <property type="match status" value="1"/>
</dbReference>
<dbReference type="AlphaFoldDB" id="A0A9P8K6Q7"/>
<dbReference type="OrthoDB" id="62952at2759"/>
<evidence type="ECO:0008006" key="3">
    <source>
        <dbReference type="Google" id="ProtNLM"/>
    </source>
</evidence>
<protein>
    <recommendedName>
        <fullName evidence="3">F-box domain-containing protein</fullName>
    </recommendedName>
</protein>
<feature type="non-terminal residue" evidence="1">
    <location>
        <position position="1"/>
    </location>
</feature>
<reference evidence="1" key="1">
    <citation type="journal article" date="2021" name="J Fungi (Basel)">
        <title>Virulence traits and population genomics of the black yeast Aureobasidium melanogenum.</title>
        <authorList>
            <person name="Cernosa A."/>
            <person name="Sun X."/>
            <person name="Gostincar C."/>
            <person name="Fang C."/>
            <person name="Gunde-Cimerman N."/>
            <person name="Song Z."/>
        </authorList>
    </citation>
    <scope>NUCLEOTIDE SEQUENCE</scope>
    <source>
        <strain evidence="1">EXF-8016</strain>
    </source>
</reference>
<evidence type="ECO:0000313" key="1">
    <source>
        <dbReference type="EMBL" id="KAH0217676.1"/>
    </source>
</evidence>
<proteinExistence type="predicted"/>
<organism evidence="1 2">
    <name type="scientific">Aureobasidium melanogenum</name>
    <name type="common">Aureobasidium pullulans var. melanogenum</name>
    <dbReference type="NCBI Taxonomy" id="46634"/>
    <lineage>
        <taxon>Eukaryota</taxon>
        <taxon>Fungi</taxon>
        <taxon>Dikarya</taxon>
        <taxon>Ascomycota</taxon>
        <taxon>Pezizomycotina</taxon>
        <taxon>Dothideomycetes</taxon>
        <taxon>Dothideomycetidae</taxon>
        <taxon>Dothideales</taxon>
        <taxon>Saccotheciaceae</taxon>
        <taxon>Aureobasidium</taxon>
    </lineage>
</organism>
<name>A0A9P8K6Q7_AURME</name>
<dbReference type="InterPro" id="IPR038883">
    <property type="entry name" value="AN11006-like"/>
</dbReference>
<dbReference type="EMBL" id="JAHFYH010000054">
    <property type="protein sequence ID" value="KAH0217676.1"/>
    <property type="molecule type" value="Genomic_DNA"/>
</dbReference>
<gene>
    <name evidence="1" type="ORF">KCV03_g6929</name>
</gene>
<evidence type="ECO:0000313" key="2">
    <source>
        <dbReference type="Proteomes" id="UP000767238"/>
    </source>
</evidence>
<reference evidence="1" key="2">
    <citation type="submission" date="2021-08" db="EMBL/GenBank/DDBJ databases">
        <authorList>
            <person name="Gostincar C."/>
            <person name="Sun X."/>
            <person name="Song Z."/>
            <person name="Gunde-Cimerman N."/>
        </authorList>
    </citation>
    <scope>NUCLEOTIDE SEQUENCE</scope>
    <source>
        <strain evidence="1">EXF-8016</strain>
    </source>
</reference>